<feature type="transmembrane region" description="Helical" evidence="3">
    <location>
        <begin position="259"/>
        <end position="280"/>
    </location>
</feature>
<dbReference type="InterPro" id="IPR036179">
    <property type="entry name" value="Ig-like_dom_sf"/>
</dbReference>
<dbReference type="Ensembl" id="ENSRNOT00000117841.2">
    <property type="protein sequence ID" value="ENSRNOP00000079596.2"/>
    <property type="gene ID" value="ENSRNOG00000055716.3"/>
</dbReference>
<protein>
    <submittedName>
        <fullName evidence="4">Osteoclast associated Ig-like receptor</fullName>
    </submittedName>
</protein>
<evidence type="ECO:0000256" key="2">
    <source>
        <dbReference type="ARBA" id="ARBA00023319"/>
    </source>
</evidence>
<dbReference type="RGD" id="1559897">
    <property type="gene designation" value="Oscar"/>
</dbReference>
<evidence type="ECO:0000313" key="4">
    <source>
        <dbReference type="Ensembl" id="ENSRNOP00000079596.2"/>
    </source>
</evidence>
<sequence length="297" mass="32485">MTSGWRIHVRSGEYSPRPQTVKDTTSTGSFAQAFLRKAEIPRGPVCHADFTSPVPLASYPKPWLGAHPAAIVTPGINVTLICRAPQPAWGFGLFKTGLATPLLLRNVSIGLAEFFLEKVTSVQEGSYHCRYRKTDWGPGVWSQPSNALELLVTDQLPRPSLVAIPGPVVAPETTVSLRCAGRIPGMSFALYRADVATPLQYIDSVQPWADFLLNSANAPGTYYCYYHTPSSPYVLSERSQPLVISSEGSGSLDYTQGNLVRLGLAGLVLICLGIIVTFDWHSRRSAFVRLLPQQNWV</sequence>
<dbReference type="GeneTree" id="ENSGT01150000286974"/>
<dbReference type="PANTHER" id="PTHR11738:SF186">
    <property type="entry name" value="OSTEOCLAST-ASSOCIATED IMMUNOGLOBULIN-LIKE RECEPTOR"/>
    <property type="match status" value="1"/>
</dbReference>
<keyword evidence="3" id="KW-1133">Transmembrane helix</keyword>
<keyword evidence="2" id="KW-0393">Immunoglobulin domain</keyword>
<dbReference type="SUPFAM" id="SSF48726">
    <property type="entry name" value="Immunoglobulin"/>
    <property type="match status" value="2"/>
</dbReference>
<reference evidence="4" key="3">
    <citation type="submission" date="2025-09" db="UniProtKB">
        <authorList>
            <consortium name="Ensembl"/>
        </authorList>
    </citation>
    <scope>IDENTIFICATION</scope>
    <source>
        <strain evidence="4">Brown Norway</strain>
    </source>
</reference>
<proteinExistence type="predicted"/>
<keyword evidence="3" id="KW-0472">Membrane</keyword>
<name>A0A8I5ZN02_RAT</name>
<organism evidence="4 5">
    <name type="scientific">Rattus norvegicus</name>
    <name type="common">Rat</name>
    <dbReference type="NCBI Taxonomy" id="10116"/>
    <lineage>
        <taxon>Eukaryota</taxon>
        <taxon>Metazoa</taxon>
        <taxon>Chordata</taxon>
        <taxon>Craniata</taxon>
        <taxon>Vertebrata</taxon>
        <taxon>Euteleostomi</taxon>
        <taxon>Mammalia</taxon>
        <taxon>Eutheria</taxon>
        <taxon>Euarchontoglires</taxon>
        <taxon>Glires</taxon>
        <taxon>Rodentia</taxon>
        <taxon>Myomorpha</taxon>
        <taxon>Muroidea</taxon>
        <taxon>Muridae</taxon>
        <taxon>Murinae</taxon>
        <taxon>Rattus</taxon>
    </lineage>
</organism>
<evidence type="ECO:0000256" key="3">
    <source>
        <dbReference type="SAM" id="Phobius"/>
    </source>
</evidence>
<dbReference type="InterPro" id="IPR013783">
    <property type="entry name" value="Ig-like_fold"/>
</dbReference>
<reference evidence="4" key="1">
    <citation type="submission" date="2024-01" db="EMBL/GenBank/DDBJ databases">
        <title>GRCr8: a new rat reference genome assembly contstructed from accurate long reads and long range scaffolding.</title>
        <authorList>
            <person name="Doris P.A."/>
            <person name="Kalbfleisch T."/>
            <person name="Li K."/>
            <person name="Howe K."/>
            <person name="Wood J."/>
        </authorList>
    </citation>
    <scope>NUCLEOTIDE SEQUENCE [LARGE SCALE GENOMIC DNA]</scope>
    <source>
        <strain evidence="4">Brown Norway</strain>
    </source>
</reference>
<dbReference type="PANTHER" id="PTHR11738">
    <property type="entry name" value="MHC CLASS I NK CELL RECEPTOR"/>
    <property type="match status" value="1"/>
</dbReference>
<reference evidence="4" key="2">
    <citation type="submission" date="2025-08" db="UniProtKB">
        <authorList>
            <consortium name="Ensembl"/>
        </authorList>
    </citation>
    <scope>IDENTIFICATION</scope>
    <source>
        <strain evidence="4">Brown Norway</strain>
    </source>
</reference>
<dbReference type="Proteomes" id="UP000002494">
    <property type="component" value="Chromosome 1"/>
</dbReference>
<evidence type="ECO:0000313" key="6">
    <source>
        <dbReference type="RGD" id="1559897"/>
    </source>
</evidence>
<dbReference type="AlphaFoldDB" id="A0A8I5ZN02"/>
<keyword evidence="1" id="KW-1015">Disulfide bond</keyword>
<accession>A0A8I5ZN02</accession>
<dbReference type="Pfam" id="PF13895">
    <property type="entry name" value="Ig_2"/>
    <property type="match status" value="1"/>
</dbReference>
<dbReference type="InterPro" id="IPR050412">
    <property type="entry name" value="Ig-like_Receptors_ImmuneReg"/>
</dbReference>
<evidence type="ECO:0000256" key="1">
    <source>
        <dbReference type="ARBA" id="ARBA00023157"/>
    </source>
</evidence>
<dbReference type="Gene3D" id="2.60.40.10">
    <property type="entry name" value="Immunoglobulins"/>
    <property type="match status" value="2"/>
</dbReference>
<dbReference type="AGR" id="RGD:1559897"/>
<gene>
    <name evidence="4 6" type="primary">Oscar</name>
</gene>
<keyword evidence="5" id="KW-1185">Reference proteome</keyword>
<evidence type="ECO:0000313" key="5">
    <source>
        <dbReference type="Proteomes" id="UP000002494"/>
    </source>
</evidence>
<keyword evidence="3" id="KW-0812">Transmembrane</keyword>